<accession>A0A161JMG4</accession>
<dbReference type="InterPro" id="IPR012422">
    <property type="entry name" value="Cyt_c_oxidase_su4_bac-aa3"/>
</dbReference>
<sequence length="97" mass="10279">MADTKTLTGLNYSPAMDEKTHEQTYRGFVRFVEIGTVTVLCWVAALAIGGVHEAWVTAIIGVLVSWAAAAVGAFVPAIGWKAQAFVLAALLAILFLS</sequence>
<keyword evidence="1" id="KW-0472">Membrane</keyword>
<dbReference type="InterPro" id="IPR036596">
    <property type="entry name" value="Cyt-C_aa3_sf"/>
</dbReference>
<dbReference type="AlphaFoldDB" id="A0A161JMG4"/>
<evidence type="ECO:0000259" key="2">
    <source>
        <dbReference type="Pfam" id="PF07835"/>
    </source>
</evidence>
<evidence type="ECO:0000313" key="4">
    <source>
        <dbReference type="Proteomes" id="UP000218288"/>
    </source>
</evidence>
<dbReference type="RefSeq" id="WP_096485744.1">
    <property type="nucleotide sequence ID" value="NZ_AP014809.1"/>
</dbReference>
<dbReference type="Gene3D" id="1.20.5.160">
    <property type="entry name" value="Bacterial aa3 type cytochrome c oxidase subunit IV"/>
    <property type="match status" value="1"/>
</dbReference>
<gene>
    <name evidence="3" type="ORF">MPPM_3057</name>
</gene>
<keyword evidence="1" id="KW-0812">Transmembrane</keyword>
<dbReference type="SUPFAM" id="SSF81469">
    <property type="entry name" value="Bacterial aa3 type cytochrome c oxidase subunit IV"/>
    <property type="match status" value="1"/>
</dbReference>
<dbReference type="Proteomes" id="UP000218288">
    <property type="component" value="Chromosome"/>
</dbReference>
<feature type="transmembrane region" description="Helical" evidence="1">
    <location>
        <begin position="28"/>
        <end position="48"/>
    </location>
</feature>
<dbReference type="OrthoDB" id="8449817at2"/>
<name>A0A161JMG4_9HYPH</name>
<evidence type="ECO:0000256" key="1">
    <source>
        <dbReference type="SAM" id="Phobius"/>
    </source>
</evidence>
<organism evidence="3 4">
    <name type="scientific">Methylorubrum populi</name>
    <dbReference type="NCBI Taxonomy" id="223967"/>
    <lineage>
        <taxon>Bacteria</taxon>
        <taxon>Pseudomonadati</taxon>
        <taxon>Pseudomonadota</taxon>
        <taxon>Alphaproteobacteria</taxon>
        <taxon>Hyphomicrobiales</taxon>
        <taxon>Methylobacteriaceae</taxon>
        <taxon>Methylorubrum</taxon>
    </lineage>
</organism>
<keyword evidence="1" id="KW-1133">Transmembrane helix</keyword>
<feature type="domain" description="Cytochrome c oxidase subunit IV bacterial aa3 type" evidence="2">
    <location>
        <begin position="16"/>
        <end position="48"/>
    </location>
</feature>
<dbReference type="Pfam" id="PF07835">
    <property type="entry name" value="COX4_pro_2"/>
    <property type="match status" value="1"/>
</dbReference>
<evidence type="ECO:0000313" key="3">
    <source>
        <dbReference type="EMBL" id="BAU91662.1"/>
    </source>
</evidence>
<proteinExistence type="predicted"/>
<feature type="transmembrane region" description="Helical" evidence="1">
    <location>
        <begin position="55"/>
        <end position="74"/>
    </location>
</feature>
<reference evidence="3 4" key="1">
    <citation type="journal article" date="2016" name="Genome Announc.">
        <title>Complete Genome Sequence of Methylobacterium populi P-1M, Isolated from Pink-Pigmented Household Biofilm.</title>
        <authorList>
            <person name="Morohoshi T."/>
            <person name="Ikeda T."/>
        </authorList>
    </citation>
    <scope>NUCLEOTIDE SEQUENCE [LARGE SCALE GENOMIC DNA]</scope>
    <source>
        <strain evidence="3 4">P-1M</strain>
    </source>
</reference>
<dbReference type="EMBL" id="AP014809">
    <property type="protein sequence ID" value="BAU91662.1"/>
    <property type="molecule type" value="Genomic_DNA"/>
</dbReference>
<protein>
    <recommendedName>
        <fullName evidence="2">Cytochrome c oxidase subunit IV bacterial aa3 type domain-containing protein</fullName>
    </recommendedName>
</protein>